<evidence type="ECO:0000256" key="2">
    <source>
        <dbReference type="SAM" id="Phobius"/>
    </source>
</evidence>
<reference evidence="4" key="1">
    <citation type="submission" date="2010-12" db="EMBL/GenBank/DDBJ databases">
        <title>Complete sequence of chromosome 1 of Asticcacaulis excentricus CB 48.</title>
        <authorList>
            <consortium name="US DOE Joint Genome Institute"/>
            <person name="Lucas S."/>
            <person name="Copeland A."/>
            <person name="Lapidus A."/>
            <person name="Cheng J.-F."/>
            <person name="Bruce D."/>
            <person name="Goodwin L."/>
            <person name="Pitluck S."/>
            <person name="Teshima H."/>
            <person name="Davenport K."/>
            <person name="Detter J.C."/>
            <person name="Han C."/>
            <person name="Tapia R."/>
            <person name="Land M."/>
            <person name="Hauser L."/>
            <person name="Jeffries C."/>
            <person name="Kyrpides N."/>
            <person name="Ivanova N."/>
            <person name="Ovchinnikova G."/>
            <person name="Brun Y.V."/>
            <person name="Woyke T."/>
        </authorList>
    </citation>
    <scope>NUCLEOTIDE SEQUENCE [LARGE SCALE GENOMIC DNA]</scope>
    <source>
        <strain evidence="4">ATCC 15261 / DSM 4724 / KCTC 12464 / NCIMB 9791 / VKM B-1370 / CB 48</strain>
    </source>
</reference>
<feature type="region of interest" description="Disordered" evidence="1">
    <location>
        <begin position="1"/>
        <end position="34"/>
    </location>
</feature>
<feature type="compositionally biased region" description="Basic and acidic residues" evidence="1">
    <location>
        <begin position="16"/>
        <end position="26"/>
    </location>
</feature>
<keyword evidence="2" id="KW-0472">Membrane</keyword>
<dbReference type="HOGENOM" id="CLU_2931158_0_0_5"/>
<dbReference type="KEGG" id="aex:Astex_2245"/>
<organism evidence="3 4">
    <name type="scientific">Asticcacaulis excentricus (strain ATCC 15261 / DSM 4724 / KCTC 12464 / NCIMB 9791 / VKM B-1370 / CB 48)</name>
    <dbReference type="NCBI Taxonomy" id="573065"/>
    <lineage>
        <taxon>Bacteria</taxon>
        <taxon>Pseudomonadati</taxon>
        <taxon>Pseudomonadota</taxon>
        <taxon>Alphaproteobacteria</taxon>
        <taxon>Caulobacterales</taxon>
        <taxon>Caulobacteraceae</taxon>
        <taxon>Asticcacaulis</taxon>
    </lineage>
</organism>
<keyword evidence="4" id="KW-1185">Reference proteome</keyword>
<protein>
    <submittedName>
        <fullName evidence="3">Uncharacterized protein</fullName>
    </submittedName>
</protein>
<accession>E8RMM0</accession>
<evidence type="ECO:0000313" key="4">
    <source>
        <dbReference type="Proteomes" id="UP000001492"/>
    </source>
</evidence>
<name>E8RMM0_ASTEC</name>
<keyword evidence="2" id="KW-0812">Transmembrane</keyword>
<gene>
    <name evidence="3" type="ordered locus">Astex_2245</name>
</gene>
<proteinExistence type="predicted"/>
<keyword evidence="2" id="KW-1133">Transmembrane helix</keyword>
<evidence type="ECO:0000313" key="3">
    <source>
        <dbReference type="EMBL" id="ADU13901.1"/>
    </source>
</evidence>
<feature type="transmembrane region" description="Helical" evidence="2">
    <location>
        <begin position="39"/>
        <end position="59"/>
    </location>
</feature>
<dbReference type="AlphaFoldDB" id="E8RMM0"/>
<sequence>MRTITHETFASPTDLTRADRSRDNHAAKTPSSSRTETLVLRWAAIGFCAAFWAGLAMLVF</sequence>
<evidence type="ECO:0000256" key="1">
    <source>
        <dbReference type="SAM" id="MobiDB-lite"/>
    </source>
</evidence>
<dbReference type="Proteomes" id="UP000001492">
    <property type="component" value="Chromosome 1"/>
</dbReference>
<dbReference type="EMBL" id="CP002395">
    <property type="protein sequence ID" value="ADU13901.1"/>
    <property type="molecule type" value="Genomic_DNA"/>
</dbReference>
<feature type="compositionally biased region" description="Polar residues" evidence="1">
    <location>
        <begin position="1"/>
        <end position="14"/>
    </location>
</feature>